<keyword evidence="2" id="KW-1185">Reference proteome</keyword>
<protein>
    <submittedName>
        <fullName evidence="1">Uncharacterized protein</fullName>
    </submittedName>
</protein>
<dbReference type="Proteomes" id="UP000663720">
    <property type="component" value="Chromosome"/>
</dbReference>
<accession>A0A975B337</accession>
<gene>
    <name evidence="1" type="ORF">dnl_00960</name>
</gene>
<proteinExistence type="predicted"/>
<sequence length="55" mass="6230">MEELNDLQIVQIIGTIVTRHGCEIIEMDLNNYILDIDGPAEAKRECAKELQIFLG</sequence>
<reference evidence="1" key="1">
    <citation type="journal article" date="2021" name="Microb. Physiol.">
        <title>Proteogenomic Insights into the Physiology of Marine, Sulfate-Reducing, Filamentous Desulfonema limicola and Desulfonema magnum.</title>
        <authorList>
            <person name="Schnaars V."/>
            <person name="Wohlbrand L."/>
            <person name="Scheve S."/>
            <person name="Hinrichs C."/>
            <person name="Reinhardt R."/>
            <person name="Rabus R."/>
        </authorList>
    </citation>
    <scope>NUCLEOTIDE SEQUENCE</scope>
    <source>
        <strain evidence="1">5ac10</strain>
    </source>
</reference>
<dbReference type="RefSeq" id="WP_207689819.1">
    <property type="nucleotide sequence ID" value="NZ_CP061799.1"/>
</dbReference>
<evidence type="ECO:0000313" key="2">
    <source>
        <dbReference type="Proteomes" id="UP000663720"/>
    </source>
</evidence>
<name>A0A975B337_9BACT</name>
<organism evidence="1 2">
    <name type="scientific">Desulfonema limicola</name>
    <dbReference type="NCBI Taxonomy" id="45656"/>
    <lineage>
        <taxon>Bacteria</taxon>
        <taxon>Pseudomonadati</taxon>
        <taxon>Thermodesulfobacteriota</taxon>
        <taxon>Desulfobacteria</taxon>
        <taxon>Desulfobacterales</taxon>
        <taxon>Desulfococcaceae</taxon>
        <taxon>Desulfonema</taxon>
    </lineage>
</organism>
<dbReference type="KEGG" id="dli:dnl_00960"/>
<dbReference type="AlphaFoldDB" id="A0A975B337"/>
<dbReference type="EMBL" id="CP061799">
    <property type="protein sequence ID" value="QTA77898.1"/>
    <property type="molecule type" value="Genomic_DNA"/>
</dbReference>
<evidence type="ECO:0000313" key="1">
    <source>
        <dbReference type="EMBL" id="QTA77898.1"/>
    </source>
</evidence>